<feature type="compositionally biased region" description="Polar residues" evidence="1">
    <location>
        <begin position="109"/>
        <end position="118"/>
    </location>
</feature>
<organism evidence="2 3">
    <name type="scientific">Gigaspora margarita</name>
    <dbReference type="NCBI Taxonomy" id="4874"/>
    <lineage>
        <taxon>Eukaryota</taxon>
        <taxon>Fungi</taxon>
        <taxon>Fungi incertae sedis</taxon>
        <taxon>Mucoromycota</taxon>
        <taxon>Glomeromycotina</taxon>
        <taxon>Glomeromycetes</taxon>
        <taxon>Diversisporales</taxon>
        <taxon>Gigasporaceae</taxon>
        <taxon>Gigaspora</taxon>
    </lineage>
</organism>
<feature type="non-terminal residue" evidence="2">
    <location>
        <position position="167"/>
    </location>
</feature>
<accession>A0ABN7W8M0</accession>
<gene>
    <name evidence="2" type="ORF">GMARGA_LOCUS27820</name>
</gene>
<evidence type="ECO:0000313" key="3">
    <source>
        <dbReference type="Proteomes" id="UP000789901"/>
    </source>
</evidence>
<feature type="non-terminal residue" evidence="2">
    <location>
        <position position="1"/>
    </location>
</feature>
<name>A0ABN7W8M0_GIGMA</name>
<dbReference type="Proteomes" id="UP000789901">
    <property type="component" value="Unassembled WGS sequence"/>
</dbReference>
<feature type="region of interest" description="Disordered" evidence="1">
    <location>
        <begin position="48"/>
        <end position="131"/>
    </location>
</feature>
<protein>
    <submittedName>
        <fullName evidence="2">5832_t:CDS:1</fullName>
    </submittedName>
</protein>
<evidence type="ECO:0000313" key="2">
    <source>
        <dbReference type="EMBL" id="CAG8821387.1"/>
    </source>
</evidence>
<reference evidence="2 3" key="1">
    <citation type="submission" date="2021-06" db="EMBL/GenBank/DDBJ databases">
        <authorList>
            <person name="Kallberg Y."/>
            <person name="Tangrot J."/>
            <person name="Rosling A."/>
        </authorList>
    </citation>
    <scope>NUCLEOTIDE SEQUENCE [LARGE SCALE GENOMIC DNA]</scope>
    <source>
        <strain evidence="2 3">120-4 pot B 10/14</strain>
    </source>
</reference>
<feature type="compositionally biased region" description="Basic and acidic residues" evidence="1">
    <location>
        <begin position="73"/>
        <end position="88"/>
    </location>
</feature>
<keyword evidence="3" id="KW-1185">Reference proteome</keyword>
<dbReference type="EMBL" id="CAJVQB010034600">
    <property type="protein sequence ID" value="CAG8821387.1"/>
    <property type="molecule type" value="Genomic_DNA"/>
</dbReference>
<sequence length="167" mass="20119">ALPIDRKLMRVTQEKNQEEILVNRRKYRLILEGRVKRTDKQFLSTENRNMRPSIPDSSKEKKIANGFSRKFTRYKEHHEKNKKRENYSGKRSIYIENPDENSRGFSAPKRSQLQNIQPKQEEDNGIKHEEKECLYKGRRRRLNLAMVYKRNKENREETLVEQSKEAI</sequence>
<evidence type="ECO:0000256" key="1">
    <source>
        <dbReference type="SAM" id="MobiDB-lite"/>
    </source>
</evidence>
<feature type="compositionally biased region" description="Basic and acidic residues" evidence="1">
    <location>
        <begin position="119"/>
        <end position="131"/>
    </location>
</feature>
<proteinExistence type="predicted"/>
<comment type="caution">
    <text evidence="2">The sequence shown here is derived from an EMBL/GenBank/DDBJ whole genome shotgun (WGS) entry which is preliminary data.</text>
</comment>